<evidence type="ECO:0000313" key="4">
    <source>
        <dbReference type="Proteomes" id="UP000092714"/>
    </source>
</evidence>
<dbReference type="InterPro" id="IPR029016">
    <property type="entry name" value="GAF-like_dom_sf"/>
</dbReference>
<dbReference type="InterPro" id="IPR003018">
    <property type="entry name" value="GAF"/>
</dbReference>
<evidence type="ECO:0000313" key="3">
    <source>
        <dbReference type="EMBL" id="OBY11350.1"/>
    </source>
</evidence>
<dbReference type="Gene3D" id="3.30.450.40">
    <property type="match status" value="1"/>
</dbReference>
<dbReference type="AlphaFoldDB" id="A0A1B8RRD1"/>
<dbReference type="GeneID" id="42775645"/>
<dbReference type="eggNOG" id="COG1956">
    <property type="taxonomic scope" value="Bacteria"/>
</dbReference>
<proteinExistence type="inferred from homology"/>
<dbReference type="GO" id="GO:0033745">
    <property type="term" value="F:L-methionine-(R)-S-oxide reductase activity"/>
    <property type="evidence" value="ECO:0007669"/>
    <property type="project" value="TreeGrafter"/>
</dbReference>
<dbReference type="GO" id="GO:0005829">
    <property type="term" value="C:cytosol"/>
    <property type="evidence" value="ECO:0007669"/>
    <property type="project" value="TreeGrafter"/>
</dbReference>
<comment type="similarity">
    <text evidence="1">Belongs to the free Met sulfoxide reductase family.</text>
</comment>
<dbReference type="InterPro" id="IPR051330">
    <property type="entry name" value="Phosphatase_reg/MetRdx"/>
</dbReference>
<protein>
    <submittedName>
        <fullName evidence="3">Diguanylate cyclase</fullName>
    </submittedName>
</protein>
<dbReference type="PANTHER" id="PTHR21021:SF15">
    <property type="entry name" value="FREE METHIONINE-R-SULFOXIDE REDUCTASE"/>
    <property type="match status" value="1"/>
</dbReference>
<dbReference type="Proteomes" id="UP000092714">
    <property type="component" value="Unassembled WGS sequence"/>
</dbReference>
<dbReference type="PANTHER" id="PTHR21021">
    <property type="entry name" value="GAF/PUTATIVE CYTOSKELETAL PROTEIN"/>
    <property type="match status" value="1"/>
</dbReference>
<evidence type="ECO:0000259" key="2">
    <source>
        <dbReference type="Pfam" id="PF01590"/>
    </source>
</evidence>
<evidence type="ECO:0000256" key="1">
    <source>
        <dbReference type="ARBA" id="ARBA00038454"/>
    </source>
</evidence>
<name>A0A1B8RRD1_9CLOT</name>
<organism evidence="3 4">
    <name type="scientific">Clostridium paraputrificum</name>
    <dbReference type="NCBI Taxonomy" id="29363"/>
    <lineage>
        <taxon>Bacteria</taxon>
        <taxon>Bacillati</taxon>
        <taxon>Bacillota</taxon>
        <taxon>Clostridia</taxon>
        <taxon>Eubacteriales</taxon>
        <taxon>Clostridiaceae</taxon>
        <taxon>Clostridium</taxon>
    </lineage>
</organism>
<dbReference type="Pfam" id="PF01590">
    <property type="entry name" value="GAF"/>
    <property type="match status" value="1"/>
</dbReference>
<dbReference type="SUPFAM" id="SSF55781">
    <property type="entry name" value="GAF domain-like"/>
    <property type="match status" value="1"/>
</dbReference>
<reference evidence="3 4" key="1">
    <citation type="submission" date="2016-06" db="EMBL/GenBank/DDBJ databases">
        <authorList>
            <person name="Kjaerup R.B."/>
            <person name="Dalgaard T.S."/>
            <person name="Juul-Madsen H.R."/>
        </authorList>
    </citation>
    <scope>NUCLEOTIDE SEQUENCE [LARGE SCALE GENOMIC DNA]</scope>
    <source>
        <strain evidence="3 4">373-A1</strain>
    </source>
</reference>
<dbReference type="EMBL" id="MAPZ01000014">
    <property type="protein sequence ID" value="OBY11350.1"/>
    <property type="molecule type" value="Genomic_DNA"/>
</dbReference>
<dbReference type="RefSeq" id="WP_027097813.1">
    <property type="nucleotide sequence ID" value="NZ_CAXSZC010000013.1"/>
</dbReference>
<keyword evidence="4" id="KW-1185">Reference proteome</keyword>
<accession>A0A1B8RRD1</accession>
<sequence>MFDIKIFNGLDLEERLKTMVQMLEGLVSGDEEDITKLCNASALINALLGRVNWCGFYLNKNNELILGPFQGMPACTKIQIGKGVCGTAAKEKKVLRIDNVHEFEGHIACDAASNSEIVLPIVVNDNVLGVLDIDSDEYNRFTEIEEKYLVEAVEVLIKFVKFDKISYL</sequence>
<comment type="caution">
    <text evidence="3">The sequence shown here is derived from an EMBL/GenBank/DDBJ whole genome shotgun (WGS) entry which is preliminary data.</text>
</comment>
<gene>
    <name evidence="3" type="ORF">CP373A1_05185</name>
</gene>
<dbReference type="FunFam" id="3.30.450.40:FF:000008">
    <property type="entry name" value="GAF domain-containing proteins"/>
    <property type="match status" value="1"/>
</dbReference>
<feature type="domain" description="GAF" evidence="2">
    <location>
        <begin position="50"/>
        <end position="150"/>
    </location>
</feature>
<dbReference type="OrthoDB" id="9796252at2"/>